<reference evidence="2" key="1">
    <citation type="submission" date="2021-06" db="EMBL/GenBank/DDBJ databases">
        <title>Parelaphostrongylus tenuis whole genome reference sequence.</title>
        <authorList>
            <person name="Garwood T.J."/>
            <person name="Larsen P.A."/>
            <person name="Fountain-Jones N.M."/>
            <person name="Garbe J.R."/>
            <person name="Macchietto M.G."/>
            <person name="Kania S.A."/>
            <person name="Gerhold R.W."/>
            <person name="Richards J.E."/>
            <person name="Wolf T.M."/>
        </authorList>
    </citation>
    <scope>NUCLEOTIDE SEQUENCE</scope>
    <source>
        <strain evidence="2">MNPRO001-30</strain>
        <tissue evidence="2">Meninges</tissue>
    </source>
</reference>
<keyword evidence="3" id="KW-1185">Reference proteome</keyword>
<organism evidence="2 3">
    <name type="scientific">Parelaphostrongylus tenuis</name>
    <name type="common">Meningeal worm</name>
    <dbReference type="NCBI Taxonomy" id="148309"/>
    <lineage>
        <taxon>Eukaryota</taxon>
        <taxon>Metazoa</taxon>
        <taxon>Ecdysozoa</taxon>
        <taxon>Nematoda</taxon>
        <taxon>Chromadorea</taxon>
        <taxon>Rhabditida</taxon>
        <taxon>Rhabditina</taxon>
        <taxon>Rhabditomorpha</taxon>
        <taxon>Strongyloidea</taxon>
        <taxon>Metastrongylidae</taxon>
        <taxon>Parelaphostrongylus</taxon>
    </lineage>
</organism>
<dbReference type="Proteomes" id="UP001196413">
    <property type="component" value="Unassembled WGS sequence"/>
</dbReference>
<name>A0AAD5LVM3_PARTN</name>
<gene>
    <name evidence="2" type="ORF">KIN20_000102</name>
</gene>
<sequence>MAASCGGSAIPFRFEVLPSGSPVLGCASPACFGGGQGGSNVLHDFAFQVNCSFGYSMAAFNTFASTLSPAFSYVFQPGPDGEDGFVRESDLQRTRSRFSSAPAQQS</sequence>
<evidence type="ECO:0000313" key="2">
    <source>
        <dbReference type="EMBL" id="KAJ1345543.1"/>
    </source>
</evidence>
<evidence type="ECO:0000256" key="1">
    <source>
        <dbReference type="SAM" id="MobiDB-lite"/>
    </source>
</evidence>
<accession>A0AAD5LVM3</accession>
<comment type="caution">
    <text evidence="2">The sequence shown here is derived from an EMBL/GenBank/DDBJ whole genome shotgun (WGS) entry which is preliminary data.</text>
</comment>
<feature type="region of interest" description="Disordered" evidence="1">
    <location>
        <begin position="83"/>
        <end position="106"/>
    </location>
</feature>
<proteinExistence type="predicted"/>
<dbReference type="EMBL" id="JAHQIW010000011">
    <property type="protein sequence ID" value="KAJ1345543.1"/>
    <property type="molecule type" value="Genomic_DNA"/>
</dbReference>
<feature type="compositionally biased region" description="Basic and acidic residues" evidence="1">
    <location>
        <begin position="84"/>
        <end position="93"/>
    </location>
</feature>
<feature type="compositionally biased region" description="Polar residues" evidence="1">
    <location>
        <begin position="97"/>
        <end position="106"/>
    </location>
</feature>
<protein>
    <submittedName>
        <fullName evidence="2">Uncharacterized protein</fullName>
    </submittedName>
</protein>
<evidence type="ECO:0000313" key="3">
    <source>
        <dbReference type="Proteomes" id="UP001196413"/>
    </source>
</evidence>
<dbReference type="AlphaFoldDB" id="A0AAD5LVM3"/>